<dbReference type="EMBL" id="KZ521581">
    <property type="protein sequence ID" value="PKU28244.1"/>
    <property type="molecule type" value="Genomic_DNA"/>
</dbReference>
<dbReference type="SUPFAM" id="SSF111347">
    <property type="entry name" value="Rap/Ran-GAP"/>
    <property type="match status" value="1"/>
</dbReference>
<reference evidence="2" key="1">
    <citation type="submission" date="2017-11" db="EMBL/GenBank/DDBJ databases">
        <authorList>
            <person name="Lima N.C."/>
            <person name="Parody-Merino A.M."/>
            <person name="Battley P.F."/>
            <person name="Fidler A.E."/>
            <person name="Prosdocimi F."/>
        </authorList>
    </citation>
    <scope>NUCLEOTIDE SEQUENCE [LARGE SCALE GENOMIC DNA]</scope>
</reference>
<dbReference type="GO" id="GO:0051056">
    <property type="term" value="P:regulation of small GTPase mediated signal transduction"/>
    <property type="evidence" value="ECO:0007669"/>
    <property type="project" value="InterPro"/>
</dbReference>
<keyword evidence="2" id="KW-1185">Reference proteome</keyword>
<protein>
    <submittedName>
        <fullName evidence="1">Rap1 gtpase-activating protein 1</fullName>
    </submittedName>
</protein>
<reference evidence="2" key="2">
    <citation type="submission" date="2017-12" db="EMBL/GenBank/DDBJ databases">
        <title>Genome sequence of the Bar-tailed Godwit (Limosa lapponica baueri).</title>
        <authorList>
            <person name="Lima N.C.B."/>
            <person name="Parody-Merino A.M."/>
            <person name="Battley P.F."/>
            <person name="Fidler A.E."/>
            <person name="Prosdocimi F."/>
        </authorList>
    </citation>
    <scope>NUCLEOTIDE SEQUENCE [LARGE SCALE GENOMIC DNA]</scope>
</reference>
<dbReference type="OrthoDB" id="2499658at2759"/>
<dbReference type="InterPro" id="IPR050989">
    <property type="entry name" value="Rap1_Ran_GAP"/>
</dbReference>
<evidence type="ECO:0000313" key="1">
    <source>
        <dbReference type="EMBL" id="PKU28244.1"/>
    </source>
</evidence>
<dbReference type="PANTHER" id="PTHR15711">
    <property type="entry name" value="RAP GTPASE-ACTIVATING PROTEIN"/>
    <property type="match status" value="1"/>
</dbReference>
<sequence>MDMSVVIYGLGRPMDMGAHGPGCPMAWELYGVSTHWHGHGCLAPSLQEHFNYYSLDPALGHLVFSLKYDEQEHLHLLLRTRARTLHDVVPISCLAEFPNVVQMAKLVCEDVNVDRFYPVLYPKASRLILAFDEHVLSNHFKFGVIYQKLGQVLSCKRVAVPAVVTCVGG</sequence>
<dbReference type="Pfam" id="PF21022">
    <property type="entry name" value="Rap-GAP_dimer"/>
    <property type="match status" value="1"/>
</dbReference>
<dbReference type="GO" id="GO:0005096">
    <property type="term" value="F:GTPase activator activity"/>
    <property type="evidence" value="ECO:0007669"/>
    <property type="project" value="InterPro"/>
</dbReference>
<dbReference type="Proteomes" id="UP000233556">
    <property type="component" value="Unassembled WGS sequence"/>
</dbReference>
<gene>
    <name evidence="1" type="ORF">llap_21452</name>
</gene>
<name>A0A2I0T370_LIMLA</name>
<dbReference type="AlphaFoldDB" id="A0A2I0T370"/>
<dbReference type="InterPro" id="IPR035974">
    <property type="entry name" value="Rap/Ran-GAP_sf"/>
</dbReference>
<accession>A0A2I0T370</accession>
<organism evidence="1 2">
    <name type="scientific">Limosa lapponica baueri</name>
    <dbReference type="NCBI Taxonomy" id="1758121"/>
    <lineage>
        <taxon>Eukaryota</taxon>
        <taxon>Metazoa</taxon>
        <taxon>Chordata</taxon>
        <taxon>Craniata</taxon>
        <taxon>Vertebrata</taxon>
        <taxon>Euteleostomi</taxon>
        <taxon>Archelosauria</taxon>
        <taxon>Archosauria</taxon>
        <taxon>Dinosauria</taxon>
        <taxon>Saurischia</taxon>
        <taxon>Theropoda</taxon>
        <taxon>Coelurosauria</taxon>
        <taxon>Aves</taxon>
        <taxon>Neognathae</taxon>
        <taxon>Neoaves</taxon>
        <taxon>Charadriiformes</taxon>
        <taxon>Scolopacidae</taxon>
        <taxon>Limosa</taxon>
    </lineage>
</organism>
<dbReference type="GO" id="GO:0005737">
    <property type="term" value="C:cytoplasm"/>
    <property type="evidence" value="ECO:0007669"/>
    <property type="project" value="TreeGrafter"/>
</dbReference>
<dbReference type="PANTHER" id="PTHR15711:SF3">
    <property type="entry name" value="RAP1 GTPASE-ACTIVATING PROTEIN 1"/>
    <property type="match status" value="1"/>
</dbReference>
<proteinExistence type="predicted"/>
<evidence type="ECO:0000313" key="2">
    <source>
        <dbReference type="Proteomes" id="UP000233556"/>
    </source>
</evidence>
<dbReference type="Gene3D" id="6.10.140.210">
    <property type="match status" value="1"/>
</dbReference>
<dbReference type="GO" id="GO:0016020">
    <property type="term" value="C:membrane"/>
    <property type="evidence" value="ECO:0007669"/>
    <property type="project" value="TreeGrafter"/>
</dbReference>